<accession>A0ACC2PYV2</accession>
<evidence type="ECO:0000313" key="2">
    <source>
        <dbReference type="Proteomes" id="UP001231649"/>
    </source>
</evidence>
<gene>
    <name evidence="1" type="ORF">PYW08_013028</name>
</gene>
<name>A0ACC2PYV2_9NEOP</name>
<dbReference type="EMBL" id="CM056808">
    <property type="protein sequence ID" value="KAJ8704304.1"/>
    <property type="molecule type" value="Genomic_DNA"/>
</dbReference>
<reference evidence="1" key="1">
    <citation type="submission" date="2023-03" db="EMBL/GenBank/DDBJ databases">
        <title>Chromosome-level genomes of two armyworms, Mythimna separata and Mythimna loreyi, provide insights into the biosynthesis and reception of sex pheromones.</title>
        <authorList>
            <person name="Zhao H."/>
        </authorList>
    </citation>
    <scope>NUCLEOTIDE SEQUENCE</scope>
    <source>
        <strain evidence="1">BeijingLab</strain>
    </source>
</reference>
<protein>
    <submittedName>
        <fullName evidence="1">Uncharacterized protein</fullName>
    </submittedName>
</protein>
<proteinExistence type="predicted"/>
<evidence type="ECO:0000313" key="1">
    <source>
        <dbReference type="EMBL" id="KAJ8704304.1"/>
    </source>
</evidence>
<sequence>MPLRRTPPSTTQGKMVSDTNQSSAPVTDTDNETTSTITSRPRPRKRQYDDEVSITMAEMKKSLETFKLQQNIILESINGIKNQNSEMIKSMELISAQYDDMKNKLITMETERKTHLAYIQTLETKVENLERSQRQSSIEIRNVPVQKNETKDHLLQLVQKVGLATKNCINETHIRDVFRTNADKKGNRSIIVDFSSVIMKEKILTAVKTHNRSNRDNKLNTTHLQLGCQSQPIYIVECLTDKAKKIFYQARDFSKKNQYDFCWTAHGKVFLRQKIGAASHRIDSEIDIDKLQPQKEK</sequence>
<organism evidence="1 2">
    <name type="scientific">Mythimna loreyi</name>
    <dbReference type="NCBI Taxonomy" id="667449"/>
    <lineage>
        <taxon>Eukaryota</taxon>
        <taxon>Metazoa</taxon>
        <taxon>Ecdysozoa</taxon>
        <taxon>Arthropoda</taxon>
        <taxon>Hexapoda</taxon>
        <taxon>Insecta</taxon>
        <taxon>Pterygota</taxon>
        <taxon>Neoptera</taxon>
        <taxon>Endopterygota</taxon>
        <taxon>Lepidoptera</taxon>
        <taxon>Glossata</taxon>
        <taxon>Ditrysia</taxon>
        <taxon>Noctuoidea</taxon>
        <taxon>Noctuidae</taxon>
        <taxon>Noctuinae</taxon>
        <taxon>Hadenini</taxon>
        <taxon>Mythimna</taxon>
    </lineage>
</organism>
<dbReference type="Proteomes" id="UP001231649">
    <property type="component" value="Chromosome 32"/>
</dbReference>
<comment type="caution">
    <text evidence="1">The sequence shown here is derived from an EMBL/GenBank/DDBJ whole genome shotgun (WGS) entry which is preliminary data.</text>
</comment>
<keyword evidence="2" id="KW-1185">Reference proteome</keyword>